<evidence type="ECO:0000313" key="2">
    <source>
        <dbReference type="EMBL" id="MCL6371010.1"/>
    </source>
</evidence>
<dbReference type="Proteomes" id="UP001055618">
    <property type="component" value="Unassembled WGS sequence"/>
</dbReference>
<dbReference type="EMBL" id="SGPY01000014">
    <property type="protein sequence ID" value="MCL6371010.1"/>
    <property type="molecule type" value="Genomic_DNA"/>
</dbReference>
<reference evidence="2" key="1">
    <citation type="submission" date="2019-02" db="EMBL/GenBank/DDBJ databases">
        <title>New Zealand Erwinia strains with phe-tRNA free attachment sites.</title>
        <authorList>
            <person name="Nunes-Leite L."/>
            <person name="Pitman A.R."/>
        </authorList>
    </citation>
    <scope>NUCLEOTIDE SEQUENCE</scope>
    <source>
        <strain evidence="2">Ec-140</strain>
        <strain evidence="1">Ec-143</strain>
    </source>
</reference>
<comment type="caution">
    <text evidence="2">The sequence shown here is derived from an EMBL/GenBank/DDBJ whole genome shotgun (WGS) entry which is preliminary data.</text>
</comment>
<evidence type="ECO:0000313" key="1">
    <source>
        <dbReference type="EMBL" id="MCL6353533.1"/>
    </source>
</evidence>
<protein>
    <submittedName>
        <fullName evidence="2">Uncharacterized protein</fullName>
    </submittedName>
</protein>
<dbReference type="EMBL" id="SGPX01000014">
    <property type="protein sequence ID" value="MCL6353533.1"/>
    <property type="molecule type" value="Genomic_DNA"/>
</dbReference>
<sequence length="65" mass="7055">MSSSHDITTLSLQEQAFFALGKKLQTAAREVIKRKLASGEYVLIDGKYYLASDAPNLANKPIAGN</sequence>
<name>A0AAW5GJC7_9GAMM</name>
<evidence type="ECO:0000313" key="4">
    <source>
        <dbReference type="Proteomes" id="UP001057360"/>
    </source>
</evidence>
<proteinExistence type="predicted"/>
<organism evidence="2 4">
    <name type="scientific">Pectobacterium polaris</name>
    <dbReference type="NCBI Taxonomy" id="2042057"/>
    <lineage>
        <taxon>Bacteria</taxon>
        <taxon>Pseudomonadati</taxon>
        <taxon>Pseudomonadota</taxon>
        <taxon>Gammaproteobacteria</taxon>
        <taxon>Enterobacterales</taxon>
        <taxon>Pectobacteriaceae</taxon>
        <taxon>Pectobacterium</taxon>
    </lineage>
</organism>
<accession>A0AAW5GJC7</accession>
<gene>
    <name evidence="1" type="ORF">EXT50_20450</name>
    <name evidence="2" type="ORF">EXT53_20865</name>
</gene>
<keyword evidence="3" id="KW-1185">Reference proteome</keyword>
<evidence type="ECO:0000313" key="3">
    <source>
        <dbReference type="Proteomes" id="UP001055618"/>
    </source>
</evidence>
<dbReference type="Proteomes" id="UP001057360">
    <property type="component" value="Unassembled WGS sequence"/>
</dbReference>
<dbReference type="AlphaFoldDB" id="A0AAW5GJC7"/>